<name>A0A0A1U3S3_ENTIV</name>
<keyword evidence="7" id="KW-0206">Cytoskeleton</keyword>
<feature type="domain" description="DH" evidence="10">
    <location>
        <begin position="39"/>
        <end position="226"/>
    </location>
</feature>
<evidence type="ECO:0000256" key="2">
    <source>
        <dbReference type="ARBA" id="ARBA00022490"/>
    </source>
</evidence>
<dbReference type="InterPro" id="IPR017455">
    <property type="entry name" value="Znf_FYVE-rel"/>
</dbReference>
<dbReference type="InterPro" id="IPR011011">
    <property type="entry name" value="Znf_FYVE_PHD"/>
</dbReference>
<protein>
    <submittedName>
        <fullName evidence="12">Rho guanine nucleotide exchange factor, putative</fullName>
    </submittedName>
</protein>
<dbReference type="OMA" id="QWVSAME"/>
<evidence type="ECO:0000259" key="9">
    <source>
        <dbReference type="PROSITE" id="PS50003"/>
    </source>
</evidence>
<dbReference type="GO" id="GO:0005856">
    <property type="term" value="C:cytoskeleton"/>
    <property type="evidence" value="ECO:0007669"/>
    <property type="project" value="UniProtKB-SubCell"/>
</dbReference>
<dbReference type="GO" id="GO:0005085">
    <property type="term" value="F:guanyl-nucleotide exchange factor activity"/>
    <property type="evidence" value="ECO:0007669"/>
    <property type="project" value="UniProtKB-KW"/>
</dbReference>
<feature type="domain" description="PH" evidence="9">
    <location>
        <begin position="258"/>
        <end position="348"/>
    </location>
</feature>
<dbReference type="EMBL" id="KB206689">
    <property type="protein sequence ID" value="ELP88863.1"/>
    <property type="molecule type" value="Genomic_DNA"/>
</dbReference>
<evidence type="ECO:0000256" key="8">
    <source>
        <dbReference type="PROSITE-ProRule" id="PRU00091"/>
    </source>
</evidence>
<evidence type="ECO:0000313" key="13">
    <source>
        <dbReference type="Proteomes" id="UP000014680"/>
    </source>
</evidence>
<dbReference type="SUPFAM" id="SSF48065">
    <property type="entry name" value="DBL homology domain (DH-domain)"/>
    <property type="match status" value="1"/>
</dbReference>
<keyword evidence="3" id="KW-0344">Guanine-nucleotide releasing factor</keyword>
<dbReference type="InterPro" id="IPR035899">
    <property type="entry name" value="DBL_dom_sf"/>
</dbReference>
<dbReference type="PANTHER" id="PTHR12673">
    <property type="entry name" value="FACIOGENITAL DYSPLASIA PROTEIN"/>
    <property type="match status" value="1"/>
</dbReference>
<dbReference type="SMART" id="SM00325">
    <property type="entry name" value="RhoGEF"/>
    <property type="match status" value="1"/>
</dbReference>
<feature type="domain" description="FYVE-type" evidence="11">
    <location>
        <begin position="372"/>
        <end position="430"/>
    </location>
</feature>
<dbReference type="Proteomes" id="UP000014680">
    <property type="component" value="Unassembled WGS sequence"/>
</dbReference>
<dbReference type="CDD" id="cd00065">
    <property type="entry name" value="FYVE_like_SF"/>
    <property type="match status" value="1"/>
</dbReference>
<evidence type="ECO:0000259" key="11">
    <source>
        <dbReference type="PROSITE" id="PS50178"/>
    </source>
</evidence>
<dbReference type="GO" id="GO:0008270">
    <property type="term" value="F:zinc ion binding"/>
    <property type="evidence" value="ECO:0007669"/>
    <property type="project" value="UniProtKB-KW"/>
</dbReference>
<dbReference type="SUPFAM" id="SSF57903">
    <property type="entry name" value="FYVE/PHD zinc finger"/>
    <property type="match status" value="1"/>
</dbReference>
<keyword evidence="5 8" id="KW-0863">Zinc-finger</keyword>
<sequence length="456" mass="53113">MTDLPDERCSVCFHSIEAHALPISPQDKITPQILPVDDYRQKVSQELLSTERTYVKMLKTCLRVYADPLQTANPPIFPPTLYKAIFLFFRDIVSVNEVFLQSLEELDKKHQLVVGLSSCFLGTLPYLRVYRMFVGNNTTGLQAVDEVEHMKNCEKFLKECARKNTTSDEQIQPLRSYLILPIQRVPRYSLLLSDFLKHTKKEDPFLDEISSLVGSVKALAKDINDEVKLQTNRRKLISIKKRFCEGPYFLELVEAHRYLIREGELKKLGKSQAKKRYFFLFSDLLVYGRMQMGLFYPNRYLKLAAVRVEDGVETNLFNIFSPYESFVVVCQDEESKNMWENDVKIAAAKEKDKKFSNTVDAVGFDAPLYQPYQQADECYICKRRFGLFWTKYHCQRCGFIVCYRCSTKRKIIPPRPMLQRVCDVCAVSADNNVEVFKGLRKQSKMERRRMTMALLE</sequence>
<dbReference type="InterPro" id="IPR001849">
    <property type="entry name" value="PH_domain"/>
</dbReference>
<dbReference type="InterPro" id="IPR051092">
    <property type="entry name" value="FYVE_RhoGEF_PH"/>
</dbReference>
<dbReference type="Pfam" id="PF00621">
    <property type="entry name" value="RhoGEF"/>
    <property type="match status" value="1"/>
</dbReference>
<keyword evidence="2" id="KW-0963">Cytoplasm</keyword>
<evidence type="ECO:0000256" key="1">
    <source>
        <dbReference type="ARBA" id="ARBA00004245"/>
    </source>
</evidence>
<dbReference type="Gene3D" id="1.20.900.10">
    <property type="entry name" value="Dbl homology (DH) domain"/>
    <property type="match status" value="1"/>
</dbReference>
<dbReference type="Gene3D" id="3.30.40.10">
    <property type="entry name" value="Zinc/RING finger domain, C3HC4 (zinc finger)"/>
    <property type="match status" value="1"/>
</dbReference>
<dbReference type="OrthoDB" id="660555at2759"/>
<dbReference type="SMART" id="SM00064">
    <property type="entry name" value="FYVE"/>
    <property type="match status" value="1"/>
</dbReference>
<keyword evidence="4" id="KW-0479">Metal-binding</keyword>
<dbReference type="PANTHER" id="PTHR12673:SF263">
    <property type="entry name" value="PLECKSTRIN DOMAIN-CONTAINING PROTEIN"/>
    <property type="match status" value="1"/>
</dbReference>
<keyword evidence="6" id="KW-0862">Zinc</keyword>
<dbReference type="SUPFAM" id="SSF50729">
    <property type="entry name" value="PH domain-like"/>
    <property type="match status" value="1"/>
</dbReference>
<dbReference type="InterPro" id="IPR000306">
    <property type="entry name" value="Znf_FYVE"/>
</dbReference>
<proteinExistence type="predicted"/>
<evidence type="ECO:0000256" key="7">
    <source>
        <dbReference type="ARBA" id="ARBA00023212"/>
    </source>
</evidence>
<evidence type="ECO:0000313" key="12">
    <source>
        <dbReference type="EMBL" id="ELP88863.1"/>
    </source>
</evidence>
<dbReference type="InterPro" id="IPR000219">
    <property type="entry name" value="DH_dom"/>
</dbReference>
<keyword evidence="13" id="KW-1185">Reference proteome</keyword>
<accession>A0A0A1U3S3</accession>
<dbReference type="CDD" id="cd00160">
    <property type="entry name" value="RhoGEF"/>
    <property type="match status" value="1"/>
</dbReference>
<evidence type="ECO:0000256" key="3">
    <source>
        <dbReference type="ARBA" id="ARBA00022658"/>
    </source>
</evidence>
<comment type="subcellular location">
    <subcellularLocation>
        <location evidence="1">Cytoplasm</location>
        <location evidence="1">Cytoskeleton</location>
    </subcellularLocation>
</comment>
<dbReference type="PROSITE" id="PS50003">
    <property type="entry name" value="PH_DOMAIN"/>
    <property type="match status" value="1"/>
</dbReference>
<dbReference type="PROSITE" id="PS50010">
    <property type="entry name" value="DH_2"/>
    <property type="match status" value="1"/>
</dbReference>
<reference evidence="12 13" key="1">
    <citation type="submission" date="2012-10" db="EMBL/GenBank/DDBJ databases">
        <authorList>
            <person name="Zafar N."/>
            <person name="Inman J."/>
            <person name="Hall N."/>
            <person name="Lorenzi H."/>
            <person name="Caler E."/>
        </authorList>
    </citation>
    <scope>NUCLEOTIDE SEQUENCE [LARGE SCALE GENOMIC DNA]</scope>
    <source>
        <strain evidence="12 13">IP1</strain>
    </source>
</reference>
<dbReference type="InterPro" id="IPR013083">
    <property type="entry name" value="Znf_RING/FYVE/PHD"/>
</dbReference>
<dbReference type="SMART" id="SM00233">
    <property type="entry name" value="PH"/>
    <property type="match status" value="1"/>
</dbReference>
<dbReference type="Pfam" id="PF00169">
    <property type="entry name" value="PH"/>
    <property type="match status" value="1"/>
</dbReference>
<dbReference type="Pfam" id="PF01363">
    <property type="entry name" value="FYVE"/>
    <property type="match status" value="1"/>
</dbReference>
<evidence type="ECO:0000256" key="5">
    <source>
        <dbReference type="ARBA" id="ARBA00022771"/>
    </source>
</evidence>
<dbReference type="Gene3D" id="2.30.29.30">
    <property type="entry name" value="Pleckstrin-homology domain (PH domain)/Phosphotyrosine-binding domain (PTB)"/>
    <property type="match status" value="1"/>
</dbReference>
<dbReference type="GO" id="GO:0005737">
    <property type="term" value="C:cytoplasm"/>
    <property type="evidence" value="ECO:0007669"/>
    <property type="project" value="TreeGrafter"/>
</dbReference>
<dbReference type="AlphaFoldDB" id="A0A0A1U3S3"/>
<dbReference type="PROSITE" id="PS50178">
    <property type="entry name" value="ZF_FYVE"/>
    <property type="match status" value="1"/>
</dbReference>
<dbReference type="RefSeq" id="XP_004255634.1">
    <property type="nucleotide sequence ID" value="XM_004255586.1"/>
</dbReference>
<dbReference type="KEGG" id="eiv:EIN_475550"/>
<evidence type="ECO:0000256" key="6">
    <source>
        <dbReference type="ARBA" id="ARBA00022833"/>
    </source>
</evidence>
<gene>
    <name evidence="12" type="ORF">EIN_475550</name>
</gene>
<dbReference type="GeneID" id="14887841"/>
<dbReference type="VEuPathDB" id="AmoebaDB:EIN_475550"/>
<dbReference type="InterPro" id="IPR011993">
    <property type="entry name" value="PH-like_dom_sf"/>
</dbReference>
<evidence type="ECO:0000259" key="10">
    <source>
        <dbReference type="PROSITE" id="PS50010"/>
    </source>
</evidence>
<evidence type="ECO:0000256" key="4">
    <source>
        <dbReference type="ARBA" id="ARBA00022723"/>
    </source>
</evidence>
<organism evidence="12 13">
    <name type="scientific">Entamoeba invadens IP1</name>
    <dbReference type="NCBI Taxonomy" id="370355"/>
    <lineage>
        <taxon>Eukaryota</taxon>
        <taxon>Amoebozoa</taxon>
        <taxon>Evosea</taxon>
        <taxon>Archamoebae</taxon>
        <taxon>Mastigamoebida</taxon>
        <taxon>Entamoebidae</taxon>
        <taxon>Entamoeba</taxon>
    </lineage>
</organism>